<dbReference type="Proteomes" id="UP000596049">
    <property type="component" value="Chromosome"/>
</dbReference>
<organism evidence="1 2">
    <name type="scientific">Lysinibacillus agricola</name>
    <dbReference type="NCBI Taxonomy" id="2590012"/>
    <lineage>
        <taxon>Bacteria</taxon>
        <taxon>Bacillati</taxon>
        <taxon>Bacillota</taxon>
        <taxon>Bacilli</taxon>
        <taxon>Bacillales</taxon>
        <taxon>Bacillaceae</taxon>
        <taxon>Lysinibacillus</taxon>
    </lineage>
</organism>
<name>A0ABX7ARM5_9BACI</name>
<protein>
    <recommendedName>
        <fullName evidence="3">Spore coat protein</fullName>
    </recommendedName>
</protein>
<evidence type="ECO:0000313" key="1">
    <source>
        <dbReference type="EMBL" id="QQP12474.1"/>
    </source>
</evidence>
<reference evidence="1 2" key="1">
    <citation type="submission" date="2020-01" db="EMBL/GenBank/DDBJ databases">
        <authorList>
            <person name="Liu G."/>
            <person name="Liu B."/>
        </authorList>
    </citation>
    <scope>NUCLEOTIDE SEQUENCE [LARGE SCALE GENOMIC DNA]</scope>
    <source>
        <strain evidence="1 2">FJAT-51161</strain>
    </source>
</reference>
<dbReference type="RefSeq" id="WP_158003070.1">
    <property type="nucleotide sequence ID" value="NZ_CP067341.1"/>
</dbReference>
<proteinExistence type="predicted"/>
<sequence>MGISDRGTKAKSITSCDNAFVTNVGAAAASLSRKKHLLAQAAHRTPPGSFALRESGATATMVYLCESEATATMVYLCESEATATMVYLCESGATATMVYLCESGATAPKRPVGTEINHTLW</sequence>
<accession>A0ABX7ARM5</accession>
<gene>
    <name evidence="1" type="ORF">FJQ98_25975</name>
</gene>
<dbReference type="EMBL" id="CP067341">
    <property type="protein sequence ID" value="QQP12474.1"/>
    <property type="molecule type" value="Genomic_DNA"/>
</dbReference>
<evidence type="ECO:0000313" key="2">
    <source>
        <dbReference type="Proteomes" id="UP000596049"/>
    </source>
</evidence>
<evidence type="ECO:0008006" key="3">
    <source>
        <dbReference type="Google" id="ProtNLM"/>
    </source>
</evidence>
<keyword evidence="2" id="KW-1185">Reference proteome</keyword>